<reference evidence="1 2" key="2">
    <citation type="submission" date="2018-06" db="EMBL/GenBank/DDBJ databases">
        <title>Metagenomic assembly of (sub)arctic Cyanobacteria and their associated microbiome from non-axenic cultures.</title>
        <authorList>
            <person name="Baurain D."/>
        </authorList>
    </citation>
    <scope>NUCLEOTIDE SEQUENCE [LARGE SCALE GENOMIC DNA]</scope>
    <source>
        <strain evidence="1">ULC027bin1</strain>
    </source>
</reference>
<gene>
    <name evidence="1" type="ORF">DCF15_18665</name>
</gene>
<evidence type="ECO:0008006" key="3">
    <source>
        <dbReference type="Google" id="ProtNLM"/>
    </source>
</evidence>
<protein>
    <recommendedName>
        <fullName evidence="3">DUF1574 domain-containing protein</fullName>
    </recommendedName>
</protein>
<dbReference type="Proteomes" id="UP000249794">
    <property type="component" value="Unassembled WGS sequence"/>
</dbReference>
<evidence type="ECO:0000313" key="1">
    <source>
        <dbReference type="EMBL" id="PZO47717.1"/>
    </source>
</evidence>
<accession>A0A2W4WXD2</accession>
<comment type="caution">
    <text evidence="1">The sequence shown here is derived from an EMBL/GenBank/DDBJ whole genome shotgun (WGS) entry which is preliminary data.</text>
</comment>
<reference evidence="2" key="1">
    <citation type="submission" date="2018-04" db="EMBL/GenBank/DDBJ databases">
        <authorList>
            <person name="Cornet L."/>
        </authorList>
    </citation>
    <scope>NUCLEOTIDE SEQUENCE [LARGE SCALE GENOMIC DNA]</scope>
</reference>
<sequence>MGKQTSALDRLVQFTAQKQIPLVFINTPLTDEYLDGYRTRSEAEFLRYMVTQAERTPIMLFRNLGQLWPQNYDYFSDPSHLNRYGAYQVSQRLAQDPLIPWPQALPPKEK</sequence>
<evidence type="ECO:0000313" key="2">
    <source>
        <dbReference type="Proteomes" id="UP000249794"/>
    </source>
</evidence>
<organism evidence="1 2">
    <name type="scientific">Phormidesmis priestleyi</name>
    <dbReference type="NCBI Taxonomy" id="268141"/>
    <lineage>
        <taxon>Bacteria</taxon>
        <taxon>Bacillati</taxon>
        <taxon>Cyanobacteriota</taxon>
        <taxon>Cyanophyceae</taxon>
        <taxon>Leptolyngbyales</taxon>
        <taxon>Leptolyngbyaceae</taxon>
        <taxon>Phormidesmis</taxon>
    </lineage>
</organism>
<name>A0A2W4WXD2_9CYAN</name>
<proteinExistence type="predicted"/>
<dbReference type="AlphaFoldDB" id="A0A2W4WXD2"/>
<dbReference type="EMBL" id="QBMP01000262">
    <property type="protein sequence ID" value="PZO47717.1"/>
    <property type="molecule type" value="Genomic_DNA"/>
</dbReference>